<dbReference type="PROSITE" id="PS51192">
    <property type="entry name" value="HELICASE_ATP_BIND_1"/>
    <property type="match status" value="1"/>
</dbReference>
<feature type="region of interest" description="Disordered" evidence="4">
    <location>
        <begin position="915"/>
        <end position="948"/>
    </location>
</feature>
<dbReference type="GO" id="GO:0005524">
    <property type="term" value="F:ATP binding"/>
    <property type="evidence" value="ECO:0007669"/>
    <property type="project" value="UniProtKB-KW"/>
</dbReference>
<dbReference type="GO" id="GO:0006281">
    <property type="term" value="P:DNA repair"/>
    <property type="evidence" value="ECO:0007669"/>
    <property type="project" value="TreeGrafter"/>
</dbReference>
<dbReference type="SUPFAM" id="SSF52540">
    <property type="entry name" value="P-loop containing nucleoside triphosphate hydrolases"/>
    <property type="match status" value="2"/>
</dbReference>
<evidence type="ECO:0000313" key="8">
    <source>
        <dbReference type="Proteomes" id="UP001310594"/>
    </source>
</evidence>
<dbReference type="Pfam" id="PF00176">
    <property type="entry name" value="SNF2-rel_dom"/>
    <property type="match status" value="1"/>
</dbReference>
<accession>A0AAN8A1P5</accession>
<dbReference type="Proteomes" id="UP001310594">
    <property type="component" value="Unassembled WGS sequence"/>
</dbReference>
<feature type="compositionally biased region" description="Polar residues" evidence="4">
    <location>
        <begin position="160"/>
        <end position="176"/>
    </location>
</feature>
<evidence type="ECO:0000256" key="2">
    <source>
        <dbReference type="ARBA" id="ARBA00022801"/>
    </source>
</evidence>
<evidence type="ECO:0000256" key="4">
    <source>
        <dbReference type="SAM" id="MobiDB-lite"/>
    </source>
</evidence>
<feature type="domain" description="Helicase ATP-binding" evidence="5">
    <location>
        <begin position="558"/>
        <end position="741"/>
    </location>
</feature>
<dbReference type="InterPro" id="IPR000330">
    <property type="entry name" value="SNF2_N"/>
</dbReference>
<dbReference type="InterPro" id="IPR038718">
    <property type="entry name" value="SNF2-like_sf"/>
</dbReference>
<keyword evidence="2" id="KW-0378">Hydrolase</keyword>
<feature type="compositionally biased region" description="Polar residues" evidence="4">
    <location>
        <begin position="47"/>
        <end position="83"/>
    </location>
</feature>
<organism evidence="7 8">
    <name type="scientific">Elasticomyces elasticus</name>
    <dbReference type="NCBI Taxonomy" id="574655"/>
    <lineage>
        <taxon>Eukaryota</taxon>
        <taxon>Fungi</taxon>
        <taxon>Dikarya</taxon>
        <taxon>Ascomycota</taxon>
        <taxon>Pezizomycotina</taxon>
        <taxon>Dothideomycetes</taxon>
        <taxon>Dothideomycetidae</taxon>
        <taxon>Mycosphaerellales</taxon>
        <taxon>Teratosphaeriaceae</taxon>
        <taxon>Elasticomyces</taxon>
    </lineage>
</organism>
<evidence type="ECO:0000259" key="6">
    <source>
        <dbReference type="PROSITE" id="PS51194"/>
    </source>
</evidence>
<dbReference type="PANTHER" id="PTHR45626">
    <property type="entry name" value="TRANSCRIPTION TERMINATION FACTOR 2-RELATED"/>
    <property type="match status" value="1"/>
</dbReference>
<dbReference type="Gene3D" id="3.40.50.300">
    <property type="entry name" value="P-loop containing nucleotide triphosphate hydrolases"/>
    <property type="match status" value="1"/>
</dbReference>
<dbReference type="GO" id="GO:0008094">
    <property type="term" value="F:ATP-dependent activity, acting on DNA"/>
    <property type="evidence" value="ECO:0007669"/>
    <property type="project" value="TreeGrafter"/>
</dbReference>
<feature type="compositionally biased region" description="Acidic residues" evidence="4">
    <location>
        <begin position="921"/>
        <end position="940"/>
    </location>
</feature>
<dbReference type="InterPro" id="IPR049730">
    <property type="entry name" value="SNF2/RAD54-like_C"/>
</dbReference>
<dbReference type="InterPro" id="IPR027417">
    <property type="entry name" value="P-loop_NTPase"/>
</dbReference>
<comment type="caution">
    <text evidence="7">The sequence shown here is derived from an EMBL/GenBank/DDBJ whole genome shotgun (WGS) entry which is preliminary data.</text>
</comment>
<feature type="region of interest" description="Disordered" evidence="4">
    <location>
        <begin position="17"/>
        <end position="226"/>
    </location>
</feature>
<dbReference type="PANTHER" id="PTHR45626:SF52">
    <property type="entry name" value="SINGLE-STRANDED DNA-DEPENDENT ATPASE (EUROFUNG)"/>
    <property type="match status" value="1"/>
</dbReference>
<dbReference type="CDD" id="cd18793">
    <property type="entry name" value="SF2_C_SNF"/>
    <property type="match status" value="1"/>
</dbReference>
<dbReference type="GO" id="GO:0005634">
    <property type="term" value="C:nucleus"/>
    <property type="evidence" value="ECO:0007669"/>
    <property type="project" value="TreeGrafter"/>
</dbReference>
<dbReference type="InterPro" id="IPR014001">
    <property type="entry name" value="Helicase_ATP-bd"/>
</dbReference>
<dbReference type="Gene3D" id="3.40.50.10810">
    <property type="entry name" value="Tandem AAA-ATPase domain"/>
    <property type="match status" value="1"/>
</dbReference>
<evidence type="ECO:0000313" key="7">
    <source>
        <dbReference type="EMBL" id="KAK5700541.1"/>
    </source>
</evidence>
<keyword evidence="3" id="KW-0067">ATP-binding</keyword>
<evidence type="ECO:0000256" key="3">
    <source>
        <dbReference type="ARBA" id="ARBA00022840"/>
    </source>
</evidence>
<dbReference type="InterPro" id="IPR050628">
    <property type="entry name" value="SNF2_RAD54_helicase_TF"/>
</dbReference>
<proteinExistence type="predicted"/>
<name>A0AAN8A1P5_9PEZI</name>
<feature type="compositionally biased region" description="Polar residues" evidence="4">
    <location>
        <begin position="17"/>
        <end position="39"/>
    </location>
</feature>
<protein>
    <submittedName>
        <fullName evidence="7">Uncharacterized protein</fullName>
    </submittedName>
</protein>
<evidence type="ECO:0000256" key="1">
    <source>
        <dbReference type="ARBA" id="ARBA00022741"/>
    </source>
</evidence>
<dbReference type="PROSITE" id="PS51194">
    <property type="entry name" value="HELICASE_CTER"/>
    <property type="match status" value="1"/>
</dbReference>
<dbReference type="SMART" id="SM00490">
    <property type="entry name" value="HELICc"/>
    <property type="match status" value="1"/>
</dbReference>
<feature type="domain" description="Helicase C-terminal" evidence="6">
    <location>
        <begin position="1052"/>
        <end position="1200"/>
    </location>
</feature>
<dbReference type="Pfam" id="PF00271">
    <property type="entry name" value="Helicase_C"/>
    <property type="match status" value="1"/>
</dbReference>
<evidence type="ECO:0000259" key="5">
    <source>
        <dbReference type="PROSITE" id="PS51192"/>
    </source>
</evidence>
<dbReference type="AlphaFoldDB" id="A0AAN8A1P5"/>
<gene>
    <name evidence="7" type="ORF">LTR97_005058</name>
</gene>
<dbReference type="GO" id="GO:0016787">
    <property type="term" value="F:hydrolase activity"/>
    <property type="evidence" value="ECO:0007669"/>
    <property type="project" value="UniProtKB-KW"/>
</dbReference>
<sequence length="1218" mass="135932">MSYFGWVKPLNSLFGVNSQGPTQADNGNAQSFQTPSPQATHAFPPSTDGTINPQYLTNTPSPQGNINPQYLTNTPSPHQSPSIQHARRYPPQFHQSPRPIATPHSRQQHQSEMYDLTGPGPKQSRKPAPTTAPIEDQIRANRSQWDPKVLLAKGGPNGRSMPSSAPTDNNGSSATAETDAPGGVGMSQFMGQLHRIVNRDSVPQRKRKSEVLDEDESGDEEHKKHKATMAAFAPGGAIAEHLREQNEKVAAEAARHGISIDLTNDDDNDDGNDAGNDDLVFVGEKRKVSEANKEVCLGVLQGKANISRIPMYAEQALNSVGKESWPRLKLTHCNPTGNDMRIELKDRTNRVVGLIEHRVAAALAPLLKNSHINHLRLTVSLANWLRNKGDRPGQHISKNLDIAIIVYAPRKHGEMIGKYLSQKGLFLSSTAGVHIGKEIENPHVPGTFGPGGVVRRPQAQQPVSRTIIRDPNELRQEAKGMFDKMIKHEDLAEMEADPTIIKTPLMPHQKQGLQFLMEHEHTAPPKAGETPAFSLWKPERNKHGHDIWVHVITGQEVHVQPAPVKGGILADMMGLGKTLSILSLIAQTKREAEAFGEEEVPTSAPEHIERNAKTTIIICPKSVMSNWFEQIKAHVKGKKLTYYTYHGSNRKQDLDELAQYDIILTTYGTAAEDKKGKGKALFAVNWFRVVLDEAHGIRNQNTGISKACIELPADRRWAVTGTPVQNGLNDMGALVKFLRMHPFDNSSAWNNFILLPLKSGNTDVIAHLRMLVDSITLRRLKDKIGLKDRKEIEKLLDFSESDRKWYDRIATQSSRDMMLMTGGKSGMKGKAYAHMLRLIDRMRRFCAHGRDMFNDEDRRQIEEGMDPDNAIAIDLGDEADKGPYEFIGKQSAYETLNLMSESEIDRCDKCGNKIVEKPVDEENSGDDEDETSDESDSEDSSDAKASSKAKSDVIGYLNPCFHVYCPKCKDIHIAEANQTMTADQRYECDACLGNFVRFGLFELRRSELQEYLDEKREKVKKRKGNKIWDNTNYEGPSAKVLALIADLKTAAAESAELETLGEPPVRSVVFSQWTSYLDLIEVALNEHGIGFTRLDGSMSISARTRVMDQFKTDPNITVILVSIKAGGQGLNFTAASKVFMMEPQYNPGVEQQAIDRVHRLGQKRNVLITHYFMTNTIEQKIKELQVRKIDLAQFTLEKKMSKVEEAKARIANLRDLFR</sequence>
<dbReference type="CDD" id="cd18008">
    <property type="entry name" value="DEXDc_SHPRH-like"/>
    <property type="match status" value="1"/>
</dbReference>
<dbReference type="EMBL" id="JAVRQU010000007">
    <property type="protein sequence ID" value="KAK5700541.1"/>
    <property type="molecule type" value="Genomic_DNA"/>
</dbReference>
<dbReference type="SMART" id="SM00487">
    <property type="entry name" value="DEXDc"/>
    <property type="match status" value="1"/>
</dbReference>
<reference evidence="7" key="1">
    <citation type="submission" date="2023-08" db="EMBL/GenBank/DDBJ databases">
        <title>Black Yeasts Isolated from many extreme environments.</title>
        <authorList>
            <person name="Coleine C."/>
            <person name="Stajich J.E."/>
            <person name="Selbmann L."/>
        </authorList>
    </citation>
    <scope>NUCLEOTIDE SEQUENCE</scope>
    <source>
        <strain evidence="7">CCFEE 5810</strain>
    </source>
</reference>
<dbReference type="InterPro" id="IPR001650">
    <property type="entry name" value="Helicase_C-like"/>
</dbReference>
<keyword evidence="1" id="KW-0547">Nucleotide-binding</keyword>